<keyword evidence="2" id="KW-0677">Repeat</keyword>
<evidence type="ECO:0000256" key="2">
    <source>
        <dbReference type="ARBA" id="ARBA00022737"/>
    </source>
</evidence>
<dbReference type="PROSITE" id="PS50287">
    <property type="entry name" value="SRCR_2"/>
    <property type="match status" value="1"/>
</dbReference>
<evidence type="ECO:0000256" key="7">
    <source>
        <dbReference type="SAM" id="Phobius"/>
    </source>
</evidence>
<comment type="caution">
    <text evidence="5">Lacks conserved residue(s) required for the propagation of feature annotation.</text>
</comment>
<keyword evidence="4" id="KW-0325">Glycoprotein</keyword>
<dbReference type="Pfam" id="PF00530">
    <property type="entry name" value="SRCR"/>
    <property type="match status" value="1"/>
</dbReference>
<feature type="region of interest" description="Disordered" evidence="6">
    <location>
        <begin position="711"/>
        <end position="757"/>
    </location>
</feature>
<evidence type="ECO:0000313" key="9">
    <source>
        <dbReference type="EMBL" id="KAG5442246.1"/>
    </source>
</evidence>
<dbReference type="CDD" id="cd00037">
    <property type="entry name" value="CLECT"/>
    <property type="match status" value="1"/>
</dbReference>
<protein>
    <submittedName>
        <fullName evidence="9">Protein bark beetle</fullName>
    </submittedName>
</protein>
<dbReference type="GO" id="GO:0016020">
    <property type="term" value="C:membrane"/>
    <property type="evidence" value="ECO:0007669"/>
    <property type="project" value="InterPro"/>
</dbReference>
<dbReference type="InterPro" id="IPR011050">
    <property type="entry name" value="Pectin_lyase_fold/virulence"/>
</dbReference>
<dbReference type="PANTHER" id="PTHR47653">
    <property type="entry name" value="PROTEIN BARK BEETLE"/>
    <property type="match status" value="1"/>
</dbReference>
<feature type="domain" description="SRCR" evidence="8">
    <location>
        <begin position="484"/>
        <end position="598"/>
    </location>
</feature>
<evidence type="ECO:0000256" key="6">
    <source>
        <dbReference type="SAM" id="MobiDB-lite"/>
    </source>
</evidence>
<keyword evidence="1" id="KW-0732">Signal</keyword>
<evidence type="ECO:0000256" key="3">
    <source>
        <dbReference type="ARBA" id="ARBA00023157"/>
    </source>
</evidence>
<feature type="compositionally biased region" description="Basic residues" evidence="6">
    <location>
        <begin position="1627"/>
        <end position="1639"/>
    </location>
</feature>
<reference evidence="9 10" key="1">
    <citation type="journal article" date="2018" name="Biotechnol. Adv.">
        <title>Improved genomic resources and new bioinformatic workflow for the carcinogenic parasite Clonorchis sinensis: Biotechnological implications.</title>
        <authorList>
            <person name="Wang D."/>
            <person name="Korhonen P.K."/>
            <person name="Gasser R.B."/>
            <person name="Young N.D."/>
        </authorList>
    </citation>
    <scope>NUCLEOTIDE SEQUENCE [LARGE SCALE GENOMIC DNA]</scope>
    <source>
        <strain evidence="9">Cs-k2</strain>
    </source>
</reference>
<keyword evidence="7" id="KW-0812">Transmembrane</keyword>
<keyword evidence="3 5" id="KW-1015">Disulfide bond</keyword>
<gene>
    <name evidence="9" type="ORF">CSKR_200197</name>
</gene>
<dbReference type="OrthoDB" id="536948at2759"/>
<keyword evidence="7" id="KW-0472">Membrane</keyword>
<accession>A0A8T1M082</accession>
<dbReference type="Proteomes" id="UP000286415">
    <property type="component" value="Unassembled WGS sequence"/>
</dbReference>
<dbReference type="SUPFAM" id="SSF56436">
    <property type="entry name" value="C-type lectin-like"/>
    <property type="match status" value="1"/>
</dbReference>
<feature type="disulfide bond" evidence="5">
    <location>
        <begin position="565"/>
        <end position="575"/>
    </location>
</feature>
<reference evidence="9 10" key="2">
    <citation type="journal article" date="2021" name="Genomics">
        <title>High-quality reference genome for Clonorchis sinensis.</title>
        <authorList>
            <person name="Young N.D."/>
            <person name="Stroehlein A.J."/>
            <person name="Kinkar L."/>
            <person name="Wang T."/>
            <person name="Sohn W.M."/>
            <person name="Chang B.C.H."/>
            <person name="Kaur P."/>
            <person name="Weisz D."/>
            <person name="Dudchenko O."/>
            <person name="Aiden E.L."/>
            <person name="Korhonen P.K."/>
            <person name="Gasser R.B."/>
        </authorList>
    </citation>
    <scope>NUCLEOTIDE SEQUENCE [LARGE SCALE GENOMIC DNA]</scope>
    <source>
        <strain evidence="9">Cs-k2</strain>
    </source>
</reference>
<proteinExistence type="predicted"/>
<feature type="region of interest" description="Disordered" evidence="6">
    <location>
        <begin position="1501"/>
        <end position="1529"/>
    </location>
</feature>
<evidence type="ECO:0000256" key="1">
    <source>
        <dbReference type="ARBA" id="ARBA00022729"/>
    </source>
</evidence>
<organism evidence="9 10">
    <name type="scientific">Clonorchis sinensis</name>
    <name type="common">Chinese liver fluke</name>
    <dbReference type="NCBI Taxonomy" id="79923"/>
    <lineage>
        <taxon>Eukaryota</taxon>
        <taxon>Metazoa</taxon>
        <taxon>Spiralia</taxon>
        <taxon>Lophotrochozoa</taxon>
        <taxon>Platyhelminthes</taxon>
        <taxon>Trematoda</taxon>
        <taxon>Digenea</taxon>
        <taxon>Opisthorchiida</taxon>
        <taxon>Opisthorchiata</taxon>
        <taxon>Opisthorchiidae</taxon>
        <taxon>Clonorchis</taxon>
    </lineage>
</organism>
<feature type="transmembrane region" description="Helical" evidence="7">
    <location>
        <begin position="1380"/>
        <end position="1404"/>
    </location>
</feature>
<dbReference type="SUPFAM" id="SSF51126">
    <property type="entry name" value="Pectin lyase-like"/>
    <property type="match status" value="1"/>
</dbReference>
<name>A0A8T1M082_CLOSI</name>
<feature type="compositionally biased region" description="Polar residues" evidence="6">
    <location>
        <begin position="1643"/>
        <end position="1660"/>
    </location>
</feature>
<dbReference type="InterPro" id="IPR001190">
    <property type="entry name" value="SRCR"/>
</dbReference>
<feature type="compositionally biased region" description="Acidic residues" evidence="6">
    <location>
        <begin position="1680"/>
        <end position="1689"/>
    </location>
</feature>
<feature type="non-terminal residue" evidence="9">
    <location>
        <position position="1"/>
    </location>
</feature>
<dbReference type="GO" id="GO:0045217">
    <property type="term" value="P:cell-cell junction maintenance"/>
    <property type="evidence" value="ECO:0007669"/>
    <property type="project" value="TreeGrafter"/>
</dbReference>
<comment type="caution">
    <text evidence="9">The sequence shown here is derived from an EMBL/GenBank/DDBJ whole genome shotgun (WGS) entry which is preliminary data.</text>
</comment>
<dbReference type="Gene3D" id="3.10.250.10">
    <property type="entry name" value="SRCR-like domain"/>
    <property type="match status" value="1"/>
</dbReference>
<feature type="region of interest" description="Disordered" evidence="6">
    <location>
        <begin position="1618"/>
        <end position="1689"/>
    </location>
</feature>
<dbReference type="Gene3D" id="3.10.100.10">
    <property type="entry name" value="Mannose-Binding Protein A, subunit A"/>
    <property type="match status" value="1"/>
</dbReference>
<dbReference type="SUPFAM" id="SSF56487">
    <property type="entry name" value="SRCR-like"/>
    <property type="match status" value="1"/>
</dbReference>
<feature type="compositionally biased region" description="Polar residues" evidence="6">
    <location>
        <begin position="711"/>
        <end position="728"/>
    </location>
</feature>
<dbReference type="InterPro" id="IPR016186">
    <property type="entry name" value="C-type_lectin-like/link_sf"/>
</dbReference>
<evidence type="ECO:0000256" key="5">
    <source>
        <dbReference type="PROSITE-ProRule" id="PRU00196"/>
    </source>
</evidence>
<dbReference type="PANTHER" id="PTHR47653:SF1">
    <property type="entry name" value="DELETED IN MALIGNANT BRAIN TUMORS 1 PROTEIN"/>
    <property type="match status" value="1"/>
</dbReference>
<evidence type="ECO:0000259" key="8">
    <source>
        <dbReference type="PROSITE" id="PS50287"/>
    </source>
</evidence>
<dbReference type="InterPro" id="IPR053243">
    <property type="entry name" value="SJ_maturation_regulator"/>
</dbReference>
<sequence>QNTDVGLNIPSVSRFTNDWYMPSFVTTAHSTERISMIAYQIENSIFMENKGGSILAEHNHVEFANNVWSYNISHCRFEQNGQVSPTQNSSASRRTHPTSIDSRGIVFYLPYVSSQYDWRYQPVTTHRVRVSQTRIVGNRQFQFVVDGHHAQVDLIDNQFEQNTCQSDESSELIATNGLIRFEGMEKGIQMRGNRVHNNHGCQFVVRFQGRSQVIGAQAVFARLTGNVFSQNLCHVQKMSTTIGPANPLTCYTIGAFGTQNVTLHENVLDNFKITKEFKGTGMQYELIAGVHSRQIPNYLDATRNYWGTTNVTEIRSRIFQFENWNCLSVVRVDGFYDSDKFSHTNWLERVEETASSKRQLIQMDGVLGGILTRDLRLPYRTQPYHVLTDLTVMPGHELRIDAGVRLEFAPHVGILVLGRLIARGFREQPIQFAAIPVDPTPHPVNDSNGRIGSRVSKAQRPNVVGRVPEKLHQTGRIGLSTEHLRLIGGDREDEGFVHFYNETTQRWDIACDQQFSTEVAQVICYELGRPTLNAIMRTSHLYDYQMYGFDNPFVQKHVWMESYTCQGFETHRRQCSQRFNYDHLRCLRRKAFVFLRCATRPSQSGPNLVSNTWGNIRIVRPYELDPMALRLEDRQQSILEYVVLENAGLLHGQRVSALATVFAHPRLSFINITNCIGDGFEFINPRGIIDISNTSVRGCLGRAVALSVFNGDSSDPTTTGGSDQSQVYDTPIPTLPPRQGSLLTPPRPSPGRPMGARPSDLVRLPLDEYPLAGDRNLLGLVPMCAGEKVLDILDRLLVYYQYTWTGSQICTKIFRSKIPGRRLAWRFLAVKLYHDPFLKNSVELYNGANFNTTYRIAHVTANRLANHSIPVAERFTYVTSPVHDILGVYVHASPANNRFGFVAEVVTLPLSPDRTYPELAQLIRHKVDMCEFESNQGGGISIVSVGENGPDVLLSNLRFIRNGLVVLNITGPSAIHLRMSNSKNLAITNSYFYEHSGHVIRALLLASQLSRGSRVNVTNNAVVRNRLGGAIWVEGNHFNTLQVVRNYIAHNDCGFRDLIRISGVLASPFAQNFVHDNCADVILNCSGEEDLSHGSLFIQNGFYKNQALNYTKRTTVFAENSKNQFTDNYFKNPVNDFELVVGNRSAIRTLPIQPGTNCPPPDEICPHGWTLRLEFDACLCYRPDQLNARSNWWGDTVSTNQGLTDKQSSKSSQLVKPSTPEIIAQSFARSRVYDAEDDPYRIRVDLAFAYTSNRSVLGEGTQCPPTWAFHDFNCFYYIGIPMTYEEAHDFCLTEVGATLANSRDRISWLSGLISQWQNNYEWINRYVWVSRAWIYSEVPLVDGCPVTRNGWLEPYECYKRVGFICQKAPYGVYAGVQREVLIAVCVIGFVIITLSGCLLAGWFIKSRRRKAQRILGKRERERWLFEQHKARKLCYDRVLKSDPSMDILSRRIPSTGRLTPHQLHLSRETLIPEVPLRSRRRGTQDVQSLSIACRPYPRGSVGTLASRRSPWTEQEQFEHPPAPPPLTRSLMDLGGCQLGVGMNIDHNSVRSGSRTQLQPPRFSTTRDTLMRTRTGLSDQCIDSSDDISHSSHIYQNQPLLVKNMDQYNSYADELNRCDSTVEEPTTRRNRPSSKSRGVRSVKATPTTSGRNTFTKSTQRKGNYPAGDRGLNRGSLSPPSEEYDDYDDFD</sequence>
<dbReference type="Gene3D" id="2.160.20.10">
    <property type="entry name" value="Single-stranded right-handed beta-helix, Pectin lyase-like"/>
    <property type="match status" value="1"/>
</dbReference>
<keyword evidence="10" id="KW-1185">Reference proteome</keyword>
<evidence type="ECO:0000313" key="10">
    <source>
        <dbReference type="Proteomes" id="UP000286415"/>
    </source>
</evidence>
<evidence type="ECO:0000256" key="4">
    <source>
        <dbReference type="ARBA" id="ARBA00023180"/>
    </source>
</evidence>
<dbReference type="InterPro" id="IPR016187">
    <property type="entry name" value="CTDL_fold"/>
</dbReference>
<dbReference type="InterPro" id="IPR012334">
    <property type="entry name" value="Pectin_lyas_fold"/>
</dbReference>
<dbReference type="InterPro" id="IPR036772">
    <property type="entry name" value="SRCR-like_dom_sf"/>
</dbReference>
<dbReference type="EMBL" id="NIRI02000076">
    <property type="protein sequence ID" value="KAG5442246.1"/>
    <property type="molecule type" value="Genomic_DNA"/>
</dbReference>
<keyword evidence="7" id="KW-1133">Transmembrane helix</keyword>
<dbReference type="SMART" id="SM00202">
    <property type="entry name" value="SR"/>
    <property type="match status" value="1"/>
</dbReference>